<protein>
    <submittedName>
        <fullName evidence="2">Uncharacterized protein</fullName>
    </submittedName>
</protein>
<reference evidence="3" key="1">
    <citation type="journal article" date="2019" name="Int. J. Syst. Evol. Microbiol.">
        <title>The Global Catalogue of Microorganisms (GCM) 10K type strain sequencing project: providing services to taxonomists for standard genome sequencing and annotation.</title>
        <authorList>
            <consortium name="The Broad Institute Genomics Platform"/>
            <consortium name="The Broad Institute Genome Sequencing Center for Infectious Disease"/>
            <person name="Wu L."/>
            <person name="Ma J."/>
        </authorList>
    </citation>
    <scope>NUCLEOTIDE SEQUENCE [LARGE SCALE GENOMIC DNA]</scope>
    <source>
        <strain evidence="3">JCM 17975</strain>
    </source>
</reference>
<evidence type="ECO:0000313" key="3">
    <source>
        <dbReference type="Proteomes" id="UP001500843"/>
    </source>
</evidence>
<evidence type="ECO:0000313" key="2">
    <source>
        <dbReference type="EMBL" id="GAA4724037.1"/>
    </source>
</evidence>
<accession>A0ABP8YA74</accession>
<proteinExistence type="predicted"/>
<gene>
    <name evidence="2" type="ORF">GCM10023198_56290</name>
</gene>
<evidence type="ECO:0000256" key="1">
    <source>
        <dbReference type="SAM" id="MobiDB-lite"/>
    </source>
</evidence>
<feature type="compositionally biased region" description="Basic and acidic residues" evidence="1">
    <location>
        <begin position="1"/>
        <end position="12"/>
    </location>
</feature>
<organism evidence="2 3">
    <name type="scientific">Promicromonospora umidemergens</name>
    <dbReference type="NCBI Taxonomy" id="629679"/>
    <lineage>
        <taxon>Bacteria</taxon>
        <taxon>Bacillati</taxon>
        <taxon>Actinomycetota</taxon>
        <taxon>Actinomycetes</taxon>
        <taxon>Micrococcales</taxon>
        <taxon>Promicromonosporaceae</taxon>
        <taxon>Promicromonospora</taxon>
    </lineage>
</organism>
<dbReference type="Proteomes" id="UP001500843">
    <property type="component" value="Unassembled WGS sequence"/>
</dbReference>
<comment type="caution">
    <text evidence="2">The sequence shown here is derived from an EMBL/GenBank/DDBJ whole genome shotgun (WGS) entry which is preliminary data.</text>
</comment>
<feature type="region of interest" description="Disordered" evidence="1">
    <location>
        <begin position="1"/>
        <end position="68"/>
    </location>
</feature>
<dbReference type="EMBL" id="BAABHM010000036">
    <property type="protein sequence ID" value="GAA4724037.1"/>
    <property type="molecule type" value="Genomic_DNA"/>
</dbReference>
<sequence length="68" mass="6921">MYRTTEVLERQARKASASAGTTGRSVRRSVVTGQAGSTRWAKAGGAGRGEEPGAAGLGTGTEEGTNRP</sequence>
<keyword evidence="3" id="KW-1185">Reference proteome</keyword>
<name>A0ABP8YA74_9MICO</name>